<sequence length="259" mass="30394">MILLEILTVLNDSITQSQPIIDTVFITQTDTIVQTQIDTVYQIKASIDSVVHHVRVDSMPKAKDDYSGIYQIIGLSLTVGLFVANIIVNNRILKRQKKESLENWKRDKLLSMWENEVFDKINNIGFLTLEFQKIHLKNSLNISSFSLNDYKSEANKLEGQIYKELRSLDNFYRLSKTLPAMEKIYDKVKEMYQLSIYNYYPLKTENNIKLLNETKEKNSKKLETIQTDLAKSIHEYKLSFWKSLDIDYKEYDNRKPSNN</sequence>
<protein>
    <submittedName>
        <fullName evidence="2">Uncharacterized protein</fullName>
    </submittedName>
</protein>
<feature type="transmembrane region" description="Helical" evidence="1">
    <location>
        <begin position="68"/>
        <end position="88"/>
    </location>
</feature>
<evidence type="ECO:0000313" key="3">
    <source>
        <dbReference type="Proteomes" id="UP000678679"/>
    </source>
</evidence>
<dbReference type="RefSeq" id="WP_169665107.1">
    <property type="nucleotide sequence ID" value="NZ_CP076132.1"/>
</dbReference>
<keyword evidence="1" id="KW-0472">Membrane</keyword>
<keyword evidence="1" id="KW-1133">Transmembrane helix</keyword>
<keyword evidence="3" id="KW-1185">Reference proteome</keyword>
<dbReference type="KEGG" id="fya:KMW28_14030"/>
<dbReference type="Proteomes" id="UP000678679">
    <property type="component" value="Chromosome 1"/>
</dbReference>
<proteinExistence type="predicted"/>
<keyword evidence="1" id="KW-0812">Transmembrane</keyword>
<gene>
    <name evidence="2" type="ORF">KMW28_14030</name>
</gene>
<name>A0AAX1MZU1_9BACT</name>
<accession>A0AAX1MZU1</accession>
<evidence type="ECO:0000313" key="2">
    <source>
        <dbReference type="EMBL" id="QWG00769.1"/>
    </source>
</evidence>
<evidence type="ECO:0000256" key="1">
    <source>
        <dbReference type="SAM" id="Phobius"/>
    </source>
</evidence>
<reference evidence="2 3" key="1">
    <citation type="submission" date="2021-05" db="EMBL/GenBank/DDBJ databases">
        <title>Comparative genomic studies on the polysaccharide-degrading batcterial strains of the Flammeovirga genus.</title>
        <authorList>
            <person name="Zewei F."/>
            <person name="Zheng Z."/>
            <person name="Yu L."/>
            <person name="Ruyue G."/>
            <person name="Yanhong M."/>
            <person name="Yuanyuan C."/>
            <person name="Jingyan G."/>
            <person name="Wenjun H."/>
        </authorList>
    </citation>
    <scope>NUCLEOTIDE SEQUENCE [LARGE SCALE GENOMIC DNA]</scope>
    <source>
        <strain evidence="2 3">NBRC:100898</strain>
    </source>
</reference>
<dbReference type="AlphaFoldDB" id="A0AAX1MZU1"/>
<dbReference type="EMBL" id="CP076132">
    <property type="protein sequence ID" value="QWG00769.1"/>
    <property type="molecule type" value="Genomic_DNA"/>
</dbReference>
<organism evidence="2 3">
    <name type="scientific">Flammeovirga yaeyamensis</name>
    <dbReference type="NCBI Taxonomy" id="367791"/>
    <lineage>
        <taxon>Bacteria</taxon>
        <taxon>Pseudomonadati</taxon>
        <taxon>Bacteroidota</taxon>
        <taxon>Cytophagia</taxon>
        <taxon>Cytophagales</taxon>
        <taxon>Flammeovirgaceae</taxon>
        <taxon>Flammeovirga</taxon>
    </lineage>
</organism>